<dbReference type="InterPro" id="IPR000522">
    <property type="entry name" value="ABC_transptr_permease_BtuC"/>
</dbReference>
<dbReference type="RefSeq" id="WP_245781208.1">
    <property type="nucleotide sequence ID" value="NZ_FORH01000005.1"/>
</dbReference>
<evidence type="ECO:0000256" key="1">
    <source>
        <dbReference type="ARBA" id="ARBA00004651"/>
    </source>
</evidence>
<reference evidence="10" key="1">
    <citation type="submission" date="2016-10" db="EMBL/GenBank/DDBJ databases">
        <authorList>
            <person name="Varghese N."/>
            <person name="Submissions S."/>
        </authorList>
    </citation>
    <scope>NUCLEOTIDE SEQUENCE [LARGE SCALE GENOMIC DNA]</scope>
    <source>
        <strain evidence="10">DSM 26471</strain>
    </source>
</reference>
<evidence type="ECO:0000256" key="6">
    <source>
        <dbReference type="ARBA" id="ARBA00022989"/>
    </source>
</evidence>
<feature type="transmembrane region" description="Helical" evidence="8">
    <location>
        <begin position="139"/>
        <end position="163"/>
    </location>
</feature>
<evidence type="ECO:0000256" key="8">
    <source>
        <dbReference type="SAM" id="Phobius"/>
    </source>
</evidence>
<dbReference type="PANTHER" id="PTHR30472:SF27">
    <property type="entry name" value="PETROBACTIN IMPORT SYSTEM PERMEASE PROTEIN YCLN"/>
    <property type="match status" value="1"/>
</dbReference>
<dbReference type="GO" id="GO:0005886">
    <property type="term" value="C:plasma membrane"/>
    <property type="evidence" value="ECO:0007669"/>
    <property type="project" value="UniProtKB-SubCell"/>
</dbReference>
<keyword evidence="7 8" id="KW-0472">Membrane</keyword>
<dbReference type="SUPFAM" id="SSF81345">
    <property type="entry name" value="ABC transporter involved in vitamin B12 uptake, BtuC"/>
    <property type="match status" value="1"/>
</dbReference>
<dbReference type="Proteomes" id="UP000199630">
    <property type="component" value="Unassembled WGS sequence"/>
</dbReference>
<dbReference type="Gene3D" id="1.10.3470.10">
    <property type="entry name" value="ABC transporter involved in vitamin B12 uptake, BtuC"/>
    <property type="match status" value="1"/>
</dbReference>
<evidence type="ECO:0000256" key="5">
    <source>
        <dbReference type="ARBA" id="ARBA00022692"/>
    </source>
</evidence>
<name>A0A1I3TC78_9RHOB</name>
<feature type="transmembrane region" description="Helical" evidence="8">
    <location>
        <begin position="52"/>
        <end position="72"/>
    </location>
</feature>
<dbReference type="STRING" id="588602.SAMN04487991_2648"/>
<sequence>MRVLSLHMILALLCLLVMAGLSLFIGVADLDLGAVLRGDGGDDALILLVSRIPRTVAIILTGVSMAISGLIFQMLTRNKFVEPSTTGTAESAGLGLLIAVFFFPAAPLLAKMALAAGCAIAGTLLFLRILDRLPPHEPLLVPLVGLMLGGVIGAVATFFAYQADLLQYLGIWTTGEFSGVLRGRYEILWLTGALALAGYLYADQFSILGIGRDAAITLGLNFRAVMWLGLLIVSVTTALVVVTVGAIPFLGLIVPNIVSRIMGDNLRAAVPWAASLGAGLLLFCDIIGRVIRQPYEIPIGTIFGVLGSAVFLYLLLGRKSHAV</sequence>
<evidence type="ECO:0000256" key="4">
    <source>
        <dbReference type="ARBA" id="ARBA00022475"/>
    </source>
</evidence>
<keyword evidence="10" id="KW-1185">Reference proteome</keyword>
<comment type="similarity">
    <text evidence="2">Belongs to the binding-protein-dependent transport system permease family. FecCD subfamily.</text>
</comment>
<dbReference type="Pfam" id="PF01032">
    <property type="entry name" value="FecCD"/>
    <property type="match status" value="1"/>
</dbReference>
<feature type="transmembrane region" description="Helical" evidence="8">
    <location>
        <begin position="297"/>
        <end position="316"/>
    </location>
</feature>
<evidence type="ECO:0000256" key="2">
    <source>
        <dbReference type="ARBA" id="ARBA00007935"/>
    </source>
</evidence>
<protein>
    <submittedName>
        <fullName evidence="9">Iron complex transport system permease protein</fullName>
    </submittedName>
</protein>
<evidence type="ECO:0000313" key="10">
    <source>
        <dbReference type="Proteomes" id="UP000199630"/>
    </source>
</evidence>
<dbReference type="GO" id="GO:0033214">
    <property type="term" value="P:siderophore-iron import into cell"/>
    <property type="evidence" value="ECO:0007669"/>
    <property type="project" value="TreeGrafter"/>
</dbReference>
<comment type="subcellular location">
    <subcellularLocation>
        <location evidence="1">Cell membrane</location>
        <topology evidence="1">Multi-pass membrane protein</topology>
    </subcellularLocation>
</comment>
<evidence type="ECO:0000256" key="3">
    <source>
        <dbReference type="ARBA" id="ARBA00022448"/>
    </source>
</evidence>
<feature type="transmembrane region" description="Helical" evidence="8">
    <location>
        <begin position="270"/>
        <end position="291"/>
    </location>
</feature>
<dbReference type="AlphaFoldDB" id="A0A1I3TC78"/>
<dbReference type="GO" id="GO:0022857">
    <property type="term" value="F:transmembrane transporter activity"/>
    <property type="evidence" value="ECO:0007669"/>
    <property type="project" value="InterPro"/>
</dbReference>
<gene>
    <name evidence="9" type="ORF">SAMN04487991_2648</name>
</gene>
<dbReference type="CDD" id="cd06550">
    <property type="entry name" value="TM_ABC_iron-siderophores_like"/>
    <property type="match status" value="1"/>
</dbReference>
<keyword evidence="6 8" id="KW-1133">Transmembrane helix</keyword>
<feature type="transmembrane region" description="Helical" evidence="8">
    <location>
        <begin position="109"/>
        <end position="127"/>
    </location>
</feature>
<keyword evidence="5 8" id="KW-0812">Transmembrane</keyword>
<feature type="transmembrane region" description="Helical" evidence="8">
    <location>
        <begin position="239"/>
        <end position="258"/>
    </location>
</feature>
<dbReference type="EMBL" id="FORH01000005">
    <property type="protein sequence ID" value="SFJ68102.1"/>
    <property type="molecule type" value="Genomic_DNA"/>
</dbReference>
<proteinExistence type="inferred from homology"/>
<organism evidence="9 10">
    <name type="scientific">Celeribacter neptunius</name>
    <dbReference type="NCBI Taxonomy" id="588602"/>
    <lineage>
        <taxon>Bacteria</taxon>
        <taxon>Pseudomonadati</taxon>
        <taxon>Pseudomonadota</taxon>
        <taxon>Alphaproteobacteria</taxon>
        <taxon>Rhodobacterales</taxon>
        <taxon>Roseobacteraceae</taxon>
        <taxon>Celeribacter</taxon>
    </lineage>
</organism>
<evidence type="ECO:0000256" key="7">
    <source>
        <dbReference type="ARBA" id="ARBA00023136"/>
    </source>
</evidence>
<accession>A0A1I3TC78</accession>
<dbReference type="InterPro" id="IPR037294">
    <property type="entry name" value="ABC_BtuC-like"/>
</dbReference>
<keyword evidence="3" id="KW-0813">Transport</keyword>
<feature type="transmembrane region" description="Helical" evidence="8">
    <location>
        <begin position="183"/>
        <end position="202"/>
    </location>
</feature>
<dbReference type="PANTHER" id="PTHR30472">
    <property type="entry name" value="FERRIC ENTEROBACTIN TRANSPORT SYSTEM PERMEASE PROTEIN"/>
    <property type="match status" value="1"/>
</dbReference>
<evidence type="ECO:0000313" key="9">
    <source>
        <dbReference type="EMBL" id="SFJ68102.1"/>
    </source>
</evidence>
<keyword evidence="4" id="KW-1003">Cell membrane</keyword>